<dbReference type="Gene3D" id="1.10.510.10">
    <property type="entry name" value="Transferase(Phosphotransferase) domain 1"/>
    <property type="match status" value="1"/>
</dbReference>
<dbReference type="InterPro" id="IPR008271">
    <property type="entry name" value="Ser/Thr_kinase_AS"/>
</dbReference>
<evidence type="ECO:0000256" key="10">
    <source>
        <dbReference type="PROSITE-ProRule" id="PRU10141"/>
    </source>
</evidence>
<dbReference type="Pfam" id="PF00069">
    <property type="entry name" value="Pkinase"/>
    <property type="match status" value="1"/>
</dbReference>
<keyword evidence="6 13" id="KW-0418">Kinase</keyword>
<feature type="region of interest" description="Disordered" evidence="11">
    <location>
        <begin position="427"/>
        <end position="471"/>
    </location>
</feature>
<gene>
    <name evidence="13" type="ORF">Naga_100016g80</name>
</gene>
<dbReference type="PANTHER" id="PTHR43671">
    <property type="entry name" value="SERINE/THREONINE-PROTEIN KINASE NEK"/>
    <property type="match status" value="1"/>
</dbReference>
<evidence type="ECO:0000256" key="5">
    <source>
        <dbReference type="ARBA" id="ARBA00022741"/>
    </source>
</evidence>
<dbReference type="PANTHER" id="PTHR43671:SF98">
    <property type="entry name" value="SERINE_THREONINE-PROTEIN KINASE NEK11"/>
    <property type="match status" value="1"/>
</dbReference>
<feature type="region of interest" description="Disordered" evidence="11">
    <location>
        <begin position="575"/>
        <end position="597"/>
    </location>
</feature>
<feature type="binding site" evidence="10">
    <location>
        <position position="40"/>
    </location>
    <ligand>
        <name>ATP</name>
        <dbReference type="ChEBI" id="CHEBI:30616"/>
    </ligand>
</feature>
<dbReference type="InterPro" id="IPR017441">
    <property type="entry name" value="Protein_kinase_ATP_BS"/>
</dbReference>
<dbReference type="AlphaFoldDB" id="W7TDV4"/>
<dbReference type="Gene3D" id="3.30.200.20">
    <property type="entry name" value="Phosphorylase Kinase, domain 1"/>
    <property type="match status" value="1"/>
</dbReference>
<reference evidence="13 14" key="1">
    <citation type="journal article" date="2014" name="Mol. Plant">
        <title>Chromosome Scale Genome Assembly and Transcriptome Profiling of Nannochloropsis gaditana in Nitrogen Depletion.</title>
        <authorList>
            <person name="Corteggiani Carpinelli E."/>
            <person name="Telatin A."/>
            <person name="Vitulo N."/>
            <person name="Forcato C."/>
            <person name="D'Angelo M."/>
            <person name="Schiavon R."/>
            <person name="Vezzi A."/>
            <person name="Giacometti G.M."/>
            <person name="Morosinotto T."/>
            <person name="Valle G."/>
        </authorList>
    </citation>
    <scope>NUCLEOTIDE SEQUENCE [LARGE SCALE GENOMIC DNA]</scope>
    <source>
        <strain evidence="13 14">B-31</strain>
    </source>
</reference>
<dbReference type="SMART" id="SM00220">
    <property type="entry name" value="S_TKc"/>
    <property type="match status" value="1"/>
</dbReference>
<dbReference type="PROSITE" id="PS50011">
    <property type="entry name" value="PROTEIN_KINASE_DOM"/>
    <property type="match status" value="1"/>
</dbReference>
<dbReference type="PROSITE" id="PS00108">
    <property type="entry name" value="PROTEIN_KINASE_ST"/>
    <property type="match status" value="1"/>
</dbReference>
<feature type="region of interest" description="Disordered" evidence="11">
    <location>
        <begin position="892"/>
        <end position="934"/>
    </location>
</feature>
<evidence type="ECO:0000259" key="12">
    <source>
        <dbReference type="PROSITE" id="PS50011"/>
    </source>
</evidence>
<dbReference type="EMBL" id="AZIL01001059">
    <property type="protein sequence ID" value="EWM25160.1"/>
    <property type="molecule type" value="Genomic_DNA"/>
</dbReference>
<dbReference type="InterPro" id="IPR000719">
    <property type="entry name" value="Prot_kinase_dom"/>
</dbReference>
<accession>W7TDV4</accession>
<keyword evidence="4" id="KW-0808">Transferase</keyword>
<keyword evidence="3" id="KW-0723">Serine/threonine-protein kinase</keyword>
<evidence type="ECO:0000256" key="11">
    <source>
        <dbReference type="SAM" id="MobiDB-lite"/>
    </source>
</evidence>
<dbReference type="GO" id="GO:0004674">
    <property type="term" value="F:protein serine/threonine kinase activity"/>
    <property type="evidence" value="ECO:0007669"/>
    <property type="project" value="UniProtKB-KW"/>
</dbReference>
<comment type="catalytic activity">
    <reaction evidence="9">
        <text>L-seryl-[protein] + ATP = O-phospho-L-seryl-[protein] + ADP + H(+)</text>
        <dbReference type="Rhea" id="RHEA:17989"/>
        <dbReference type="Rhea" id="RHEA-COMP:9863"/>
        <dbReference type="Rhea" id="RHEA-COMP:11604"/>
        <dbReference type="ChEBI" id="CHEBI:15378"/>
        <dbReference type="ChEBI" id="CHEBI:29999"/>
        <dbReference type="ChEBI" id="CHEBI:30616"/>
        <dbReference type="ChEBI" id="CHEBI:83421"/>
        <dbReference type="ChEBI" id="CHEBI:456216"/>
        <dbReference type="EC" id="2.7.11.1"/>
    </reaction>
</comment>
<feature type="region of interest" description="Disordered" evidence="11">
    <location>
        <begin position="342"/>
        <end position="372"/>
    </location>
</feature>
<comment type="similarity">
    <text evidence="1">Belongs to the protein kinase superfamily. NEK Ser/Thr protein kinase family. NIMA subfamily.</text>
</comment>
<evidence type="ECO:0000256" key="1">
    <source>
        <dbReference type="ARBA" id="ARBA00010886"/>
    </source>
</evidence>
<organism evidence="13 14">
    <name type="scientific">Nannochloropsis gaditana</name>
    <dbReference type="NCBI Taxonomy" id="72520"/>
    <lineage>
        <taxon>Eukaryota</taxon>
        <taxon>Sar</taxon>
        <taxon>Stramenopiles</taxon>
        <taxon>Ochrophyta</taxon>
        <taxon>Eustigmatophyceae</taxon>
        <taxon>Eustigmatales</taxon>
        <taxon>Monodopsidaceae</taxon>
        <taxon>Nannochloropsis</taxon>
    </lineage>
</organism>
<evidence type="ECO:0000256" key="2">
    <source>
        <dbReference type="ARBA" id="ARBA00012513"/>
    </source>
</evidence>
<keyword evidence="7 10" id="KW-0067">ATP-binding</keyword>
<evidence type="ECO:0000256" key="7">
    <source>
        <dbReference type="ARBA" id="ARBA00022840"/>
    </source>
</evidence>
<sequence>MLTSPCLADFDILETLGCGSFSTVFKARPRCGKSFDVVLKETRSLSASAITRANVLREMEMLKAARGCPYISHFHAAFQGNDNHYMILECITGGDLLKTVQQCMESKTPPDEATLWKYIFELGQGLIFLHRKGIVHRDVKCQNIMLTGSGHVKLIDLGLAASLQPGQELTERCGTPFYMAIEMINKDPYDHRVDVWSAGCVFYMLAQLRPAFNGTTLPQLCQSILNDAPPPLCSRRYSSNLSHLILGMLDKRRGCRPWMEDVLSHPVFGHYPNFPPTIFKQPFQTEEVALGLGSLDLTGDTGTLVELVARSLSGKERENGVLGLEKADHGCVTGAGSVLRRFGAPTAAPSGDANDEAKRRPGPHRPLIAHEPMGEQQCSILTTEELMGDPPREDGGEDMLQALEPVLPVLALADSESEGFDFALPPLSDISAHRSRPGRGPHSEAGYRAASPSPASEPRLIRPQTSQPTYTRPARQLMQQGAPIPKEKVLVHQTSSLHAFGYSSSPASAPPMGLVPGAHRTLLKSAFYSSKEVNKDWHCPSPPSYISPLAVSPPMLSPIHPDMIRISSPHVRNLLHNSSSNSTCSSGRNGSPSQKRTLIEIDDGGSSLPLSQQFNQGHSPRCPNNASRCPMPQSSECVDCSLSSNANYHAGHVSISSMVGEGVILEQGPEGLKKARLMTELTFERTHSSPGRLMENQFMLFPQGKEEKKPLCARWGAEGRKTAQRERRQRIMEEHGELEERQEGLQPLQCAGALKEEVDIRSVLAPAKPIAVDVCLSNNSLASSPSTASIHPPSILFNPVSDGSGSTATGCEIKDDLVQDRYSCSLSALPTSMSSKEMSSHDINGAHSISHAQALAQQRISLNEFIPRENWAAGTAGSLRGSRGRQRWEIRVSTSGELDGQGKGGHSKEGRKCHRRGMPITPSVSLRGTKEGKG</sequence>
<dbReference type="EC" id="2.7.11.1" evidence="2"/>
<dbReference type="SUPFAM" id="SSF56112">
    <property type="entry name" value="Protein kinase-like (PK-like)"/>
    <property type="match status" value="1"/>
</dbReference>
<proteinExistence type="inferred from homology"/>
<dbReference type="PROSITE" id="PS00107">
    <property type="entry name" value="PROTEIN_KINASE_ATP"/>
    <property type="match status" value="1"/>
</dbReference>
<dbReference type="InterPro" id="IPR050660">
    <property type="entry name" value="NEK_Ser/Thr_kinase"/>
</dbReference>
<protein>
    <recommendedName>
        <fullName evidence="2">non-specific serine/threonine protein kinase</fullName>
        <ecNumber evidence="2">2.7.11.1</ecNumber>
    </recommendedName>
</protein>
<evidence type="ECO:0000256" key="3">
    <source>
        <dbReference type="ARBA" id="ARBA00022527"/>
    </source>
</evidence>
<dbReference type="InterPro" id="IPR011009">
    <property type="entry name" value="Kinase-like_dom_sf"/>
</dbReference>
<evidence type="ECO:0000256" key="9">
    <source>
        <dbReference type="ARBA" id="ARBA00048679"/>
    </source>
</evidence>
<evidence type="ECO:0000313" key="14">
    <source>
        <dbReference type="Proteomes" id="UP000019335"/>
    </source>
</evidence>
<name>W7TDV4_9STRA</name>
<dbReference type="Proteomes" id="UP000019335">
    <property type="component" value="Chromosome 12"/>
</dbReference>
<evidence type="ECO:0000256" key="6">
    <source>
        <dbReference type="ARBA" id="ARBA00022777"/>
    </source>
</evidence>
<evidence type="ECO:0000256" key="4">
    <source>
        <dbReference type="ARBA" id="ARBA00022679"/>
    </source>
</evidence>
<feature type="compositionally biased region" description="Low complexity" evidence="11">
    <location>
        <begin position="577"/>
        <end position="591"/>
    </location>
</feature>
<feature type="domain" description="Protein kinase" evidence="12">
    <location>
        <begin position="10"/>
        <end position="268"/>
    </location>
</feature>
<evidence type="ECO:0000313" key="13">
    <source>
        <dbReference type="EMBL" id="EWM25160.1"/>
    </source>
</evidence>
<dbReference type="GO" id="GO:0005524">
    <property type="term" value="F:ATP binding"/>
    <property type="evidence" value="ECO:0007669"/>
    <property type="project" value="UniProtKB-UniRule"/>
</dbReference>
<evidence type="ECO:0000256" key="8">
    <source>
        <dbReference type="ARBA" id="ARBA00047899"/>
    </source>
</evidence>
<keyword evidence="14" id="KW-1185">Reference proteome</keyword>
<comment type="caution">
    <text evidence="13">The sequence shown here is derived from an EMBL/GenBank/DDBJ whole genome shotgun (WGS) entry which is preliminary data.</text>
</comment>
<comment type="catalytic activity">
    <reaction evidence="8">
        <text>L-threonyl-[protein] + ATP = O-phospho-L-threonyl-[protein] + ADP + H(+)</text>
        <dbReference type="Rhea" id="RHEA:46608"/>
        <dbReference type="Rhea" id="RHEA-COMP:11060"/>
        <dbReference type="Rhea" id="RHEA-COMP:11605"/>
        <dbReference type="ChEBI" id="CHEBI:15378"/>
        <dbReference type="ChEBI" id="CHEBI:30013"/>
        <dbReference type="ChEBI" id="CHEBI:30616"/>
        <dbReference type="ChEBI" id="CHEBI:61977"/>
        <dbReference type="ChEBI" id="CHEBI:456216"/>
        <dbReference type="EC" id="2.7.11.1"/>
    </reaction>
</comment>
<dbReference type="OrthoDB" id="48115at2759"/>
<keyword evidence="5 10" id="KW-0547">Nucleotide-binding</keyword>